<organism evidence="1 2">
    <name type="scientific">Arenibacter troitsensis</name>
    <dbReference type="NCBI Taxonomy" id="188872"/>
    <lineage>
        <taxon>Bacteria</taxon>
        <taxon>Pseudomonadati</taxon>
        <taxon>Bacteroidota</taxon>
        <taxon>Flavobacteriia</taxon>
        <taxon>Flavobacteriales</taxon>
        <taxon>Flavobacteriaceae</taxon>
        <taxon>Arenibacter</taxon>
    </lineage>
</organism>
<evidence type="ECO:0000313" key="2">
    <source>
        <dbReference type="Proteomes" id="UP000193420"/>
    </source>
</evidence>
<proteinExistence type="predicted"/>
<sequence length="154" mass="17692">MRLVTIKFNHMKTTKTIIGALMILALFIPTSGLAQEGNYFTVTTWKLSVPENGTRAELNGLLKEFSEKISFKNDKVISERVLHHISGADLRDLVIISEYATWNDIDAASDMQNELINKNWPKEEDRNAFFKSWNKYVVTHSDEIYQENPALTKK</sequence>
<name>A0A1X7LI37_9FLAO</name>
<reference evidence="2" key="1">
    <citation type="submission" date="2017-04" db="EMBL/GenBank/DDBJ databases">
        <authorList>
            <person name="Varghese N."/>
            <person name="Submissions S."/>
        </authorList>
    </citation>
    <scope>NUCLEOTIDE SEQUENCE [LARGE SCALE GENOMIC DNA]</scope>
    <source>
        <strain evidence="2">DSM 19835</strain>
    </source>
</reference>
<protein>
    <recommendedName>
        <fullName evidence="3">NIPSNAP protein</fullName>
    </recommendedName>
</protein>
<accession>A0A1X7LI37</accession>
<evidence type="ECO:0008006" key="3">
    <source>
        <dbReference type="Google" id="ProtNLM"/>
    </source>
</evidence>
<keyword evidence="2" id="KW-1185">Reference proteome</keyword>
<dbReference type="Proteomes" id="UP000193420">
    <property type="component" value="Unassembled WGS sequence"/>
</dbReference>
<dbReference type="AlphaFoldDB" id="A0A1X7LI37"/>
<evidence type="ECO:0000313" key="1">
    <source>
        <dbReference type="EMBL" id="SMG53320.1"/>
    </source>
</evidence>
<gene>
    <name evidence="1" type="ORF">SAMN03080602_04372</name>
</gene>
<dbReference type="STRING" id="188872.SAMN03080602_04372"/>
<dbReference type="EMBL" id="FXAO01000017">
    <property type="protein sequence ID" value="SMG53320.1"/>
    <property type="molecule type" value="Genomic_DNA"/>
</dbReference>